<dbReference type="InterPro" id="IPR000222">
    <property type="entry name" value="PP2C_BS"/>
</dbReference>
<keyword evidence="1" id="KW-0479">Metal-binding</keyword>
<evidence type="ECO:0000259" key="6">
    <source>
        <dbReference type="PROSITE" id="PS51746"/>
    </source>
</evidence>
<feature type="region of interest" description="Disordered" evidence="5">
    <location>
        <begin position="1"/>
        <end position="59"/>
    </location>
</feature>
<comment type="similarity">
    <text evidence="4">Belongs to the PP2C family.</text>
</comment>
<dbReference type="VEuPathDB" id="TriTrypDB:ADEAN_000240800"/>
<sequence>MSHPNDKSPETNSPPHPPPTEPKKARLSSKEKPAPAVCDSPDMKDATAEKAKSGKLPARNVSHACNQQDAEQCLQRVSSAKRRAFVRVFDYGATAEQGNRRTMEDQHIMLAEGIPFFGVYDGHGGTACAEYLRDNLHTWILSHAEVRTNPEKAIFDSIVEADRKFLSETDETSNESGCVCAVVLVLEDKLVIGNVGDTEAILCRSGKPILLTTKHNLSSNPDELERVRGVGGRIFQNRVGHPKFNPSVISLAVTRAIGDAGYKLDEYTDGKPSGVIAEPSTKTVQLTNEDEYVVIGCDGLWDVMTYEDVTKFCCERLKSNQNAQSVAEELVRAALNNGSNDNVTAMLVRLNRGVNRNSHEFLPEAAVSTSSRNLTDYS</sequence>
<dbReference type="GO" id="GO:0004722">
    <property type="term" value="F:protein serine/threonine phosphatase activity"/>
    <property type="evidence" value="ECO:0007669"/>
    <property type="project" value="InterPro"/>
</dbReference>
<keyword evidence="8" id="KW-1185">Reference proteome</keyword>
<dbReference type="Proteomes" id="UP000515908">
    <property type="component" value="Chromosome 04"/>
</dbReference>
<dbReference type="PROSITE" id="PS51746">
    <property type="entry name" value="PPM_2"/>
    <property type="match status" value="1"/>
</dbReference>
<evidence type="ECO:0000313" key="7">
    <source>
        <dbReference type="EMBL" id="CAD2214955.1"/>
    </source>
</evidence>
<dbReference type="InterPro" id="IPR001932">
    <property type="entry name" value="PPM-type_phosphatase-like_dom"/>
</dbReference>
<dbReference type="PROSITE" id="PS01032">
    <property type="entry name" value="PPM_1"/>
    <property type="match status" value="1"/>
</dbReference>
<dbReference type="PANTHER" id="PTHR47992">
    <property type="entry name" value="PROTEIN PHOSPHATASE"/>
    <property type="match status" value="1"/>
</dbReference>
<protein>
    <submittedName>
        <fullName evidence="7">Protein phosphatase 2C, putative</fullName>
    </submittedName>
</protein>
<accession>S9X411</accession>
<evidence type="ECO:0000313" key="8">
    <source>
        <dbReference type="Proteomes" id="UP000515908"/>
    </source>
</evidence>
<evidence type="ECO:0000256" key="2">
    <source>
        <dbReference type="ARBA" id="ARBA00022801"/>
    </source>
</evidence>
<evidence type="ECO:0000256" key="4">
    <source>
        <dbReference type="RuleBase" id="RU003465"/>
    </source>
</evidence>
<dbReference type="GO" id="GO:0046872">
    <property type="term" value="F:metal ion binding"/>
    <property type="evidence" value="ECO:0007669"/>
    <property type="project" value="UniProtKB-KW"/>
</dbReference>
<dbReference type="Gene3D" id="3.60.40.10">
    <property type="entry name" value="PPM-type phosphatase domain"/>
    <property type="match status" value="1"/>
</dbReference>
<evidence type="ECO:0000256" key="3">
    <source>
        <dbReference type="ARBA" id="ARBA00022912"/>
    </source>
</evidence>
<keyword evidence="2 4" id="KW-0378">Hydrolase</keyword>
<feature type="compositionally biased region" description="Basic and acidic residues" evidence="5">
    <location>
        <begin position="21"/>
        <end position="33"/>
    </location>
</feature>
<dbReference type="CDD" id="cd00143">
    <property type="entry name" value="PP2Cc"/>
    <property type="match status" value="1"/>
</dbReference>
<dbReference type="InterPro" id="IPR015655">
    <property type="entry name" value="PP2C"/>
</dbReference>
<organism evidence="7 8">
    <name type="scientific">Angomonas deanei</name>
    <dbReference type="NCBI Taxonomy" id="59799"/>
    <lineage>
        <taxon>Eukaryota</taxon>
        <taxon>Discoba</taxon>
        <taxon>Euglenozoa</taxon>
        <taxon>Kinetoplastea</taxon>
        <taxon>Metakinetoplastina</taxon>
        <taxon>Trypanosomatida</taxon>
        <taxon>Trypanosomatidae</taxon>
        <taxon>Strigomonadinae</taxon>
        <taxon>Angomonas</taxon>
    </lineage>
</organism>
<name>S9X411_9TRYP</name>
<dbReference type="SMART" id="SM00332">
    <property type="entry name" value="PP2Cc"/>
    <property type="match status" value="1"/>
</dbReference>
<feature type="compositionally biased region" description="Basic and acidic residues" evidence="5">
    <location>
        <begin position="41"/>
        <end position="52"/>
    </location>
</feature>
<dbReference type="SUPFAM" id="SSF81606">
    <property type="entry name" value="PP2C-like"/>
    <property type="match status" value="1"/>
</dbReference>
<dbReference type="InterPro" id="IPR036457">
    <property type="entry name" value="PPM-type-like_dom_sf"/>
</dbReference>
<proteinExistence type="inferred from homology"/>
<dbReference type="OrthoDB" id="10264738at2759"/>
<dbReference type="AlphaFoldDB" id="S9X411"/>
<reference evidence="7 8" key="1">
    <citation type="submission" date="2020-08" db="EMBL/GenBank/DDBJ databases">
        <authorList>
            <person name="Newling K."/>
            <person name="Davey J."/>
            <person name="Forrester S."/>
        </authorList>
    </citation>
    <scope>NUCLEOTIDE SEQUENCE [LARGE SCALE GENOMIC DNA]</scope>
    <source>
        <strain evidence="8">Crithidia deanei Carvalho (ATCC PRA-265)</strain>
    </source>
</reference>
<dbReference type="Pfam" id="PF00481">
    <property type="entry name" value="PP2C"/>
    <property type="match status" value="1"/>
</dbReference>
<feature type="domain" description="PPM-type phosphatase" evidence="6">
    <location>
        <begin position="90"/>
        <end position="350"/>
    </location>
</feature>
<gene>
    <name evidence="7" type="ORF">ADEAN_000240800</name>
</gene>
<keyword evidence="3 4" id="KW-0904">Protein phosphatase</keyword>
<evidence type="ECO:0000256" key="5">
    <source>
        <dbReference type="SAM" id="MobiDB-lite"/>
    </source>
</evidence>
<evidence type="ECO:0000256" key="1">
    <source>
        <dbReference type="ARBA" id="ARBA00022723"/>
    </source>
</evidence>
<dbReference type="EMBL" id="LR877148">
    <property type="protein sequence ID" value="CAD2214955.1"/>
    <property type="molecule type" value="Genomic_DNA"/>
</dbReference>